<sequence length="189" mass="20275">MDRARHSGASWTEIGRSMGVTKQAAQKRFVPKGPESATETDLRTFALYDTAARTAVVRAQEEAREAGHDTITPEHLLIALIRDPEATAARTVQALGATPEPVRTAVADRFGPQAATVPAAIPFTPQSKKALELTHREALRLGHEHIGAEHLLLGVITLDEGPAAEVLRDLGVTKDRTEQEVLGLLGGAR</sequence>
<dbReference type="InterPro" id="IPR004176">
    <property type="entry name" value="Clp_R_N"/>
</dbReference>
<dbReference type="Pfam" id="PF02861">
    <property type="entry name" value="Clp_N"/>
    <property type="match status" value="1"/>
</dbReference>
<proteinExistence type="predicted"/>
<evidence type="ECO:0000259" key="3">
    <source>
        <dbReference type="PROSITE" id="PS51903"/>
    </source>
</evidence>
<accession>A0A239ADV4</accession>
<dbReference type="Gene3D" id="1.10.1780.10">
    <property type="entry name" value="Clp, N-terminal domain"/>
    <property type="match status" value="1"/>
</dbReference>
<protein>
    <submittedName>
        <fullName evidence="4">Clp amino terminal domain-containing protein, pathogenicity island component</fullName>
    </submittedName>
</protein>
<dbReference type="Proteomes" id="UP000198282">
    <property type="component" value="Unassembled WGS sequence"/>
</dbReference>
<evidence type="ECO:0000256" key="1">
    <source>
        <dbReference type="PROSITE-ProRule" id="PRU01251"/>
    </source>
</evidence>
<dbReference type="PANTHER" id="PTHR47016:SF5">
    <property type="entry name" value="CLP DOMAIN SUPERFAMILY PROTEIN"/>
    <property type="match status" value="1"/>
</dbReference>
<dbReference type="InterPro" id="IPR044217">
    <property type="entry name" value="CLPT1/2"/>
</dbReference>
<reference evidence="4 5" key="1">
    <citation type="submission" date="2017-06" db="EMBL/GenBank/DDBJ databases">
        <authorList>
            <person name="Kim H.J."/>
            <person name="Triplett B.A."/>
        </authorList>
    </citation>
    <scope>NUCLEOTIDE SEQUENCE [LARGE SCALE GENOMIC DNA]</scope>
    <source>
        <strain evidence="4 5">CGMCC 4.2132</strain>
    </source>
</reference>
<organism evidence="4 5">
    <name type="scientific">Streptosporangium subroseum</name>
    <dbReference type="NCBI Taxonomy" id="106412"/>
    <lineage>
        <taxon>Bacteria</taxon>
        <taxon>Bacillati</taxon>
        <taxon>Actinomycetota</taxon>
        <taxon>Actinomycetes</taxon>
        <taxon>Streptosporangiales</taxon>
        <taxon>Streptosporangiaceae</taxon>
        <taxon>Streptosporangium</taxon>
    </lineage>
</organism>
<dbReference type="InterPro" id="IPR036628">
    <property type="entry name" value="Clp_N_dom_sf"/>
</dbReference>
<dbReference type="AlphaFoldDB" id="A0A239ADV4"/>
<keyword evidence="5" id="KW-1185">Reference proteome</keyword>
<evidence type="ECO:0000313" key="5">
    <source>
        <dbReference type="Proteomes" id="UP000198282"/>
    </source>
</evidence>
<gene>
    <name evidence="4" type="ORF">SAMN05216276_1001314</name>
</gene>
<evidence type="ECO:0000256" key="2">
    <source>
        <dbReference type="SAM" id="MobiDB-lite"/>
    </source>
</evidence>
<dbReference type="SUPFAM" id="SSF81923">
    <property type="entry name" value="Double Clp-N motif"/>
    <property type="match status" value="1"/>
</dbReference>
<dbReference type="PROSITE" id="PS51903">
    <property type="entry name" value="CLP_R"/>
    <property type="match status" value="1"/>
</dbReference>
<evidence type="ECO:0000313" key="4">
    <source>
        <dbReference type="EMBL" id="SNR93531.1"/>
    </source>
</evidence>
<feature type="region of interest" description="Disordered" evidence="2">
    <location>
        <begin position="1"/>
        <end position="37"/>
    </location>
</feature>
<dbReference type="PANTHER" id="PTHR47016">
    <property type="entry name" value="ATP-DEPENDENT CLP PROTEASE ATP-BINDING SUBUNIT CLPT1, CHLOROPLASTIC"/>
    <property type="match status" value="1"/>
</dbReference>
<dbReference type="RefSeq" id="WP_245878060.1">
    <property type="nucleotide sequence ID" value="NZ_FZOD01000001.1"/>
</dbReference>
<feature type="domain" description="Clp R" evidence="3">
    <location>
        <begin position="45"/>
        <end position="187"/>
    </location>
</feature>
<name>A0A239ADV4_9ACTN</name>
<dbReference type="EMBL" id="FZOD01000001">
    <property type="protein sequence ID" value="SNR93531.1"/>
    <property type="molecule type" value="Genomic_DNA"/>
</dbReference>
<keyword evidence="1" id="KW-0677">Repeat</keyword>